<sequence length="442" mass="51053">MSKRIDWKSAQGKKVILYIIKLRESKKTFPEIEKLLNEKFDLPIHISNDSIRKQYNKHKNDEEFQELAKKEDKEIESLYQEIEEKEAAENAEEEERKAQEEAIEEAKEKARKDRDKKLLTKLLKERGTTELIVETFRDTIQSYPFMDISVPDPVKKNKGSVEEAVLLFSDAQIGEHITSEDTQGFGEYNIGIFKDRMDKLVNRMRRITESHKQINNIETLNLFMLGDNVDGIGIYRGQEHHLDALVVEQLLVGSEKIAEGIIQLLGTFKKIKITGIVGNHGRIGRKGENPTHVNFDYLLYKMLEKLLQNYKERIEWTIPKSNWILQNVLGNGFLLLHGDTIKGWNGIPYYGIDRADSRLTKMLQAHGKTYKYLCLGHHHNPGDVDSPNGEKILNGTMVGGSNFSINQLHTTSRPSQWFFGINKIEGISWRYKILLDIEEDNQ</sequence>
<name>A0A417YGH4_9BACI</name>
<keyword evidence="3" id="KW-1185">Reference proteome</keyword>
<gene>
    <name evidence="2" type="ORF">D1B32_11480</name>
</gene>
<feature type="region of interest" description="Disordered" evidence="1">
    <location>
        <begin position="85"/>
        <end position="110"/>
    </location>
</feature>
<comment type="caution">
    <text evidence="2">The sequence shown here is derived from an EMBL/GenBank/DDBJ whole genome shotgun (WGS) entry which is preliminary data.</text>
</comment>
<feature type="compositionally biased region" description="Basic and acidic residues" evidence="1">
    <location>
        <begin position="94"/>
        <end position="110"/>
    </location>
</feature>
<protein>
    <recommendedName>
        <fullName evidence="4">Calcineurin-like phosphoesterase domain-containing protein</fullName>
    </recommendedName>
</protein>
<dbReference type="AlphaFoldDB" id="A0A417YGH4"/>
<dbReference type="EMBL" id="QWEH01000007">
    <property type="protein sequence ID" value="RHW31852.1"/>
    <property type="molecule type" value="Genomic_DNA"/>
</dbReference>
<proteinExistence type="predicted"/>
<evidence type="ECO:0000256" key="1">
    <source>
        <dbReference type="SAM" id="MobiDB-lite"/>
    </source>
</evidence>
<evidence type="ECO:0000313" key="3">
    <source>
        <dbReference type="Proteomes" id="UP000285456"/>
    </source>
</evidence>
<reference evidence="2 3" key="1">
    <citation type="journal article" date="2007" name="Int. J. Syst. Evol. Microbiol.">
        <title>Oceanobacillus profundus sp. nov., isolated from a deep-sea sediment core.</title>
        <authorList>
            <person name="Kim Y.G."/>
            <person name="Choi D.H."/>
            <person name="Hyun S."/>
            <person name="Cho B.C."/>
        </authorList>
    </citation>
    <scope>NUCLEOTIDE SEQUENCE [LARGE SCALE GENOMIC DNA]</scope>
    <source>
        <strain evidence="2 3">DSM 18246</strain>
    </source>
</reference>
<dbReference type="Proteomes" id="UP000285456">
    <property type="component" value="Unassembled WGS sequence"/>
</dbReference>
<organism evidence="2 3">
    <name type="scientific">Oceanobacillus profundus</name>
    <dbReference type="NCBI Taxonomy" id="372463"/>
    <lineage>
        <taxon>Bacteria</taxon>
        <taxon>Bacillati</taxon>
        <taxon>Bacillota</taxon>
        <taxon>Bacilli</taxon>
        <taxon>Bacillales</taxon>
        <taxon>Bacillaceae</taxon>
        <taxon>Oceanobacillus</taxon>
    </lineage>
</organism>
<accession>A0A417YGH4</accession>
<dbReference type="InterPro" id="IPR029052">
    <property type="entry name" value="Metallo-depent_PP-like"/>
</dbReference>
<evidence type="ECO:0008006" key="4">
    <source>
        <dbReference type="Google" id="ProtNLM"/>
    </source>
</evidence>
<dbReference type="OrthoDB" id="1758285at2"/>
<dbReference type="RefSeq" id="WP_118889410.1">
    <property type="nucleotide sequence ID" value="NZ_PHUT01000007.1"/>
</dbReference>
<evidence type="ECO:0000313" key="2">
    <source>
        <dbReference type="EMBL" id="RHW31852.1"/>
    </source>
</evidence>
<dbReference type="SUPFAM" id="SSF56300">
    <property type="entry name" value="Metallo-dependent phosphatases"/>
    <property type="match status" value="1"/>
</dbReference>